<sequence length="68" mass="7706">MMTKRCSILIGFDKQIQVNSCFLPSASHSVISHVALLRISDSDVVHGRVASLPRPMHFCLSWNRIHNF</sequence>
<evidence type="ECO:0000313" key="1">
    <source>
        <dbReference type="EMBL" id="OBZ75451.1"/>
    </source>
</evidence>
<organism evidence="1 2">
    <name type="scientific">Grifola frondosa</name>
    <name type="common">Maitake</name>
    <name type="synonym">Polyporus frondosus</name>
    <dbReference type="NCBI Taxonomy" id="5627"/>
    <lineage>
        <taxon>Eukaryota</taxon>
        <taxon>Fungi</taxon>
        <taxon>Dikarya</taxon>
        <taxon>Basidiomycota</taxon>
        <taxon>Agaricomycotina</taxon>
        <taxon>Agaricomycetes</taxon>
        <taxon>Polyporales</taxon>
        <taxon>Grifolaceae</taxon>
        <taxon>Grifola</taxon>
    </lineage>
</organism>
<name>A0A1C7MEU4_GRIFR</name>
<reference evidence="1 2" key="1">
    <citation type="submission" date="2016-03" db="EMBL/GenBank/DDBJ databases">
        <title>Whole genome sequencing of Grifola frondosa 9006-11.</title>
        <authorList>
            <person name="Min B."/>
            <person name="Park H."/>
            <person name="Kim J.-G."/>
            <person name="Cho H."/>
            <person name="Oh Y.-L."/>
            <person name="Kong W.-S."/>
            <person name="Choi I.-G."/>
        </authorList>
    </citation>
    <scope>NUCLEOTIDE SEQUENCE [LARGE SCALE GENOMIC DNA]</scope>
    <source>
        <strain evidence="1 2">9006-11</strain>
    </source>
</reference>
<gene>
    <name evidence="1" type="ORF">A0H81_04350</name>
</gene>
<dbReference type="Proteomes" id="UP000092993">
    <property type="component" value="Unassembled WGS sequence"/>
</dbReference>
<keyword evidence="2" id="KW-1185">Reference proteome</keyword>
<evidence type="ECO:0000313" key="2">
    <source>
        <dbReference type="Proteomes" id="UP000092993"/>
    </source>
</evidence>
<comment type="caution">
    <text evidence="1">The sequence shown here is derived from an EMBL/GenBank/DDBJ whole genome shotgun (WGS) entry which is preliminary data.</text>
</comment>
<protein>
    <submittedName>
        <fullName evidence="1">Uncharacterized protein</fullName>
    </submittedName>
</protein>
<proteinExistence type="predicted"/>
<accession>A0A1C7MEU4</accession>
<dbReference type="EMBL" id="LUGG01000004">
    <property type="protein sequence ID" value="OBZ75451.1"/>
    <property type="molecule type" value="Genomic_DNA"/>
</dbReference>
<dbReference type="AlphaFoldDB" id="A0A1C7MEU4"/>